<dbReference type="CDD" id="cd00292">
    <property type="entry name" value="EF1B"/>
    <property type="match status" value="1"/>
</dbReference>
<dbReference type="SMART" id="SM00888">
    <property type="entry name" value="EF1_GNE"/>
    <property type="match status" value="1"/>
</dbReference>
<feature type="compositionally biased region" description="Basic and acidic residues" evidence="5">
    <location>
        <begin position="63"/>
        <end position="77"/>
    </location>
</feature>
<keyword evidence="3 4" id="KW-0648">Protein biosynthesis</keyword>
<dbReference type="InterPro" id="IPR014038">
    <property type="entry name" value="EF1B_bsu/dsu_GNE"/>
</dbReference>
<evidence type="ECO:0008006" key="10">
    <source>
        <dbReference type="Google" id="ProtNLM"/>
    </source>
</evidence>
<dbReference type="EMBL" id="DS268591">
    <property type="protein sequence ID" value="EFO92579.1"/>
    <property type="molecule type" value="Genomic_DNA"/>
</dbReference>
<dbReference type="STRING" id="31234.E3NC08"/>
<evidence type="ECO:0000256" key="5">
    <source>
        <dbReference type="SAM" id="MobiDB-lite"/>
    </source>
</evidence>
<dbReference type="Proteomes" id="UP000008281">
    <property type="component" value="Unassembled WGS sequence"/>
</dbReference>
<dbReference type="SUPFAM" id="SSF53335">
    <property type="entry name" value="S-adenosyl-L-methionine-dependent methyltransferases"/>
    <property type="match status" value="1"/>
</dbReference>
<accession>E3NC08</accession>
<evidence type="ECO:0000256" key="2">
    <source>
        <dbReference type="ARBA" id="ARBA00022768"/>
    </source>
</evidence>
<evidence type="ECO:0000313" key="8">
    <source>
        <dbReference type="EMBL" id="EFO92579.1"/>
    </source>
</evidence>
<dbReference type="Gene3D" id="3.40.50.150">
    <property type="entry name" value="Vaccinia Virus protein VP39"/>
    <property type="match status" value="1"/>
</dbReference>
<feature type="domain" description="Elongation factor 1 beta central acidic region eukaryote" evidence="7">
    <location>
        <begin position="474"/>
        <end position="501"/>
    </location>
</feature>
<evidence type="ECO:0000256" key="1">
    <source>
        <dbReference type="ARBA" id="ARBA00007411"/>
    </source>
</evidence>
<dbReference type="HOGENOM" id="CLU_028638_0_0_1"/>
<dbReference type="AlphaFoldDB" id="E3NC08"/>
<keyword evidence="2 4" id="KW-0251">Elongation factor</keyword>
<dbReference type="PANTHER" id="PTHR11595:SF21">
    <property type="entry name" value="ELONGATION FACTOR 1-BETA"/>
    <property type="match status" value="1"/>
</dbReference>
<dbReference type="PROSITE" id="PS00824">
    <property type="entry name" value="EF1BD_1"/>
    <property type="match status" value="1"/>
</dbReference>
<dbReference type="InParanoid" id="E3NC08"/>
<dbReference type="InterPro" id="IPR001326">
    <property type="entry name" value="Transl_elong_EF1B_B/D_CS"/>
</dbReference>
<dbReference type="SMART" id="SM01182">
    <property type="entry name" value="EF-1_beta_acid"/>
    <property type="match status" value="1"/>
</dbReference>
<organism evidence="9">
    <name type="scientific">Caenorhabditis remanei</name>
    <name type="common">Caenorhabditis vulgaris</name>
    <dbReference type="NCBI Taxonomy" id="31234"/>
    <lineage>
        <taxon>Eukaryota</taxon>
        <taxon>Metazoa</taxon>
        <taxon>Ecdysozoa</taxon>
        <taxon>Nematoda</taxon>
        <taxon>Chromadorea</taxon>
        <taxon>Rhabditida</taxon>
        <taxon>Rhabditina</taxon>
        <taxon>Rhabditomorpha</taxon>
        <taxon>Rhabditoidea</taxon>
        <taxon>Rhabditidae</taxon>
        <taxon>Peloderinae</taxon>
        <taxon>Caenorhabditis</taxon>
    </lineage>
</organism>
<dbReference type="FunCoup" id="E3NC08">
    <property type="interactions" value="228"/>
</dbReference>
<dbReference type="GO" id="GO:0003746">
    <property type="term" value="F:translation elongation factor activity"/>
    <property type="evidence" value="ECO:0007669"/>
    <property type="project" value="UniProtKB-KW"/>
</dbReference>
<dbReference type="Pfam" id="PF10354">
    <property type="entry name" value="BMT5-like"/>
    <property type="match status" value="1"/>
</dbReference>
<evidence type="ECO:0000259" key="6">
    <source>
        <dbReference type="SMART" id="SM00888"/>
    </source>
</evidence>
<evidence type="ECO:0000313" key="9">
    <source>
        <dbReference type="Proteomes" id="UP000008281"/>
    </source>
</evidence>
<proteinExistence type="inferred from homology"/>
<dbReference type="Pfam" id="PF00736">
    <property type="entry name" value="EF1_GNE"/>
    <property type="match status" value="1"/>
</dbReference>
<dbReference type="PANTHER" id="PTHR11595">
    <property type="entry name" value="EF-HAND AND COILED-COIL DOMAIN-CONTAINING FAMILY MEMBER"/>
    <property type="match status" value="1"/>
</dbReference>
<sequence length="597" mass="66640">MSVEGLLSEVQRFNAHTLDVALGEQLFFGGKRVFSDVKPGTSSGGEHHGAKPSTTPSAPATKPSEDKKGEKARETSSEFHPMTVFLPGSADVAKILKEQTALVKKVDDLASLVAKLQLELASLRQGQVITNRHVLILGDGNLSFSLAIASSDPETIYFATVFDSREEFIRKYRAEDTLRDLEALRNVVLVFGVDATDLPAHWKDKFDTIIMNFPHPGGKTNLKKSKILLSGIFKSLQKIMDNDSQFLLSLAIGQSGIEKVENPLTKELPKHKKDSWQAIYLGAEQGFIIDSVEIFDTERFRSYKSSGYKDTMKGFNNREGLTLAFKKCDNQGKKLEEFRRDEVKAQEGVFHYYRPYYSQDLSFLYKINETEGEVLALKLLKALAGNCLAEVTEIKSLRSICPDPELPNRIYRIVWQGVKFPMGRIMCGRIHEELRYQIAQKIVEDNLPLTTAAPVAKAAAPAKEETAGDDDFDLFGSEDEEEDEAKKKIVEERLAAYAEKKSKKAGPIAKSSVILDVKPWDDETDLAEMEKLVRSIEMDGLVWGGGKLLPIGYGIKKLQIITVIEDLKVSVDDLIEKIQGDFEDHVQSVDIVAFNKI</sequence>
<dbReference type="eggNOG" id="KOG1668">
    <property type="taxonomic scope" value="Eukaryota"/>
</dbReference>
<dbReference type="Pfam" id="PF10587">
    <property type="entry name" value="EF-1_beta_acid"/>
    <property type="match status" value="1"/>
</dbReference>
<reference evidence="8" key="1">
    <citation type="submission" date="2007-07" db="EMBL/GenBank/DDBJ databases">
        <title>PCAP assembly of the Caenorhabditis remanei genome.</title>
        <authorList>
            <consortium name="The Caenorhabditis remanei Sequencing Consortium"/>
            <person name="Wilson R.K."/>
        </authorList>
    </citation>
    <scope>NUCLEOTIDE SEQUENCE [LARGE SCALE GENOMIC DNA]</scope>
    <source>
        <strain evidence="8">PB4641</strain>
    </source>
</reference>
<evidence type="ECO:0000259" key="7">
    <source>
        <dbReference type="SMART" id="SM01182"/>
    </source>
</evidence>
<dbReference type="InterPro" id="IPR029063">
    <property type="entry name" value="SAM-dependent_MTases_sf"/>
</dbReference>
<dbReference type="FunFam" id="3.30.70.60:FF:000001">
    <property type="entry name" value="Elongation factor 1-beta 1 like"/>
    <property type="match status" value="1"/>
</dbReference>
<dbReference type="OrthoDB" id="273345at2759"/>
<name>E3NC08_CAERE</name>
<dbReference type="GO" id="GO:0005085">
    <property type="term" value="F:guanyl-nucleotide exchange factor activity"/>
    <property type="evidence" value="ECO:0007669"/>
    <property type="project" value="TreeGrafter"/>
</dbReference>
<evidence type="ECO:0000256" key="3">
    <source>
        <dbReference type="ARBA" id="ARBA00022917"/>
    </source>
</evidence>
<dbReference type="Gene3D" id="3.30.70.60">
    <property type="match status" value="1"/>
</dbReference>
<dbReference type="eggNOG" id="KOG4174">
    <property type="taxonomic scope" value="Eukaryota"/>
</dbReference>
<dbReference type="InterPro" id="IPR036219">
    <property type="entry name" value="eEF-1beta-like_sf"/>
</dbReference>
<dbReference type="InterPro" id="IPR019446">
    <property type="entry name" value="BMT5-like"/>
</dbReference>
<dbReference type="PROSITE" id="PS00825">
    <property type="entry name" value="EF1BD_2"/>
    <property type="match status" value="1"/>
</dbReference>
<dbReference type="GO" id="GO:0005829">
    <property type="term" value="C:cytosol"/>
    <property type="evidence" value="ECO:0007669"/>
    <property type="project" value="TreeGrafter"/>
</dbReference>
<keyword evidence="9" id="KW-1185">Reference proteome</keyword>
<dbReference type="InterPro" id="IPR049720">
    <property type="entry name" value="EF1B_bsu/dsu"/>
</dbReference>
<dbReference type="InterPro" id="IPR014717">
    <property type="entry name" value="Transl_elong_EF1B/ribsomal_bS6"/>
</dbReference>
<dbReference type="InterPro" id="IPR018940">
    <property type="entry name" value="EF-1_beta_acid_region_euk"/>
</dbReference>
<gene>
    <name evidence="8" type="ORF">CRE_17540</name>
</gene>
<protein>
    <recommendedName>
        <fullName evidence="10">Elongation factor 1-beta</fullName>
    </recommendedName>
</protein>
<feature type="compositionally biased region" description="Low complexity" evidence="5">
    <location>
        <begin position="51"/>
        <end position="62"/>
    </location>
</feature>
<dbReference type="GO" id="GO:0070475">
    <property type="term" value="P:rRNA base methylation"/>
    <property type="evidence" value="ECO:0007669"/>
    <property type="project" value="InterPro"/>
</dbReference>
<evidence type="ECO:0000256" key="4">
    <source>
        <dbReference type="RuleBase" id="RU003791"/>
    </source>
</evidence>
<dbReference type="SUPFAM" id="SSF54984">
    <property type="entry name" value="eEF-1beta-like"/>
    <property type="match status" value="1"/>
</dbReference>
<feature type="region of interest" description="Disordered" evidence="5">
    <location>
        <begin position="38"/>
        <end position="80"/>
    </location>
</feature>
<dbReference type="GO" id="GO:0070042">
    <property type="term" value="F:rRNA (uridine-N3-)-methyltransferase activity"/>
    <property type="evidence" value="ECO:0007669"/>
    <property type="project" value="InterPro"/>
</dbReference>
<comment type="similarity">
    <text evidence="1 4">Belongs to the EF-1-beta/EF-1-delta family.</text>
</comment>
<feature type="domain" description="Translation elongation factor EF1B beta/delta subunit guanine nucleotide exchange" evidence="6">
    <location>
        <begin position="510"/>
        <end position="597"/>
    </location>
</feature>
<dbReference type="GO" id="GO:0005853">
    <property type="term" value="C:eukaryotic translation elongation factor 1 complex"/>
    <property type="evidence" value="ECO:0007669"/>
    <property type="project" value="InterPro"/>
</dbReference>
<dbReference type="OMA" id="MCGRIHE"/>